<protein>
    <submittedName>
        <fullName evidence="3">Uncharacterized protein</fullName>
    </submittedName>
</protein>
<gene>
    <name evidence="3" type="ORF">HBR001_LOCUS2351</name>
</gene>
<dbReference type="EMBL" id="CANTFL010000272">
    <property type="protein sequence ID" value="CAI5720265.1"/>
    <property type="molecule type" value="Genomic_DNA"/>
</dbReference>
<sequence>MGSVSSSTTSGAVPVLDVESLDDVLRDKKESAKHDVMMDQRGKKISQSRRMQRHLRGMRWRLKIIQKLMQEATWQSRFRFTLQVKKTAAGGSCVSSTVAVLQAKDRSADVQILKPTTCVDESLRLVSGSFGRSADNVSTDTVNCDRRGDDGSSTISSDEDEPQASATRTLQTQINLLQTRLQDATDENQQLQSTVQRLTQENARLEARTNPSYSPDDCCKGDGGSTTLEPRDQDLHDKVDDDNDDDDDQNRKTACSSTATCGGMSAFQLIMLEDMKALRNHEQCQRKLHELWDTVWKLKAFVEAYALERNLMKLQRDDALAEAERADAENVKLASSGNLQQKIKYLEQLKNDNRSLRRKNRAMNVRIAKYRAELVRAKSGCSLSEDRHTTAIETTDSASLDDVLHELGEPAVRTDEEILRSMRDFSRFLEQRLMRLRLAKQDLVASDEGSMEQLRFSNPRPVIREPSGRTST</sequence>
<feature type="region of interest" description="Disordered" evidence="2">
    <location>
        <begin position="445"/>
        <end position="472"/>
    </location>
</feature>
<dbReference type="AlphaFoldDB" id="A0AAV0TGI9"/>
<evidence type="ECO:0000256" key="2">
    <source>
        <dbReference type="SAM" id="MobiDB-lite"/>
    </source>
</evidence>
<evidence type="ECO:0000313" key="4">
    <source>
        <dbReference type="Proteomes" id="UP001162031"/>
    </source>
</evidence>
<name>A0AAV0TGI9_HYABA</name>
<feature type="region of interest" description="Disordered" evidence="2">
    <location>
        <begin position="205"/>
        <end position="257"/>
    </location>
</feature>
<reference evidence="3" key="1">
    <citation type="submission" date="2022-12" db="EMBL/GenBank/DDBJ databases">
        <authorList>
            <person name="Webb A."/>
        </authorList>
    </citation>
    <scope>NUCLEOTIDE SEQUENCE</scope>
    <source>
        <strain evidence="3">Hp1</strain>
    </source>
</reference>
<feature type="coiled-coil region" evidence="1">
    <location>
        <begin position="311"/>
        <end position="373"/>
    </location>
</feature>
<feature type="compositionally biased region" description="Basic and acidic residues" evidence="2">
    <location>
        <begin position="229"/>
        <end position="239"/>
    </location>
</feature>
<feature type="region of interest" description="Disordered" evidence="2">
    <location>
        <begin position="133"/>
        <end position="168"/>
    </location>
</feature>
<keyword evidence="4" id="KW-1185">Reference proteome</keyword>
<comment type="caution">
    <text evidence="3">The sequence shown here is derived from an EMBL/GenBank/DDBJ whole genome shotgun (WGS) entry which is preliminary data.</text>
</comment>
<accession>A0AAV0TGI9</accession>
<organism evidence="3 4">
    <name type="scientific">Hyaloperonospora brassicae</name>
    <name type="common">Brassica downy mildew</name>
    <name type="synonym">Peronospora brassicae</name>
    <dbReference type="NCBI Taxonomy" id="162125"/>
    <lineage>
        <taxon>Eukaryota</taxon>
        <taxon>Sar</taxon>
        <taxon>Stramenopiles</taxon>
        <taxon>Oomycota</taxon>
        <taxon>Peronosporomycetes</taxon>
        <taxon>Peronosporales</taxon>
        <taxon>Peronosporaceae</taxon>
        <taxon>Hyaloperonospora</taxon>
    </lineage>
</organism>
<dbReference type="Proteomes" id="UP001162031">
    <property type="component" value="Unassembled WGS sequence"/>
</dbReference>
<evidence type="ECO:0000313" key="3">
    <source>
        <dbReference type="EMBL" id="CAI5720265.1"/>
    </source>
</evidence>
<keyword evidence="1" id="KW-0175">Coiled coil</keyword>
<evidence type="ECO:0000256" key="1">
    <source>
        <dbReference type="SAM" id="Coils"/>
    </source>
</evidence>
<feature type="compositionally biased region" description="Basic and acidic residues" evidence="2">
    <location>
        <begin position="462"/>
        <end position="472"/>
    </location>
</feature>
<proteinExistence type="predicted"/>